<sequence length="446" mass="52267">MSTHSTNGPILATDLDLNQWKRIFDNCGLLCGICMNDKEPTRAMQPIVKFKESIDCKPLFQVRDDCEIRTYMRNKRMKSWFVSNSYFDGGLDLSLFGAGANMAYSKDYSTNKETQTKYSTCAYHFRRVIMKLDLKYLELNQSFINDIDCVLRNYSEYKEKTKDFSKVDSDDHKKTMSRIHNDLEQVFSTYGHVYPKEVTLGGHLFLTEEHSIYSSSNEDTIRKSGEIRFKSIFSKLIEIHAKSGSSYTSEHEHSYEKLSTTLEAVGGNTLYASDPEQWMKTIADPMLWRIIEQKDYKPIMDLLNEQQRAIIEGWRGRRMDWRFLQDQLYFLKHKPKSEYGKDLGKTVNFSLAVDITGSSTSKEFVATHFDIFIVDSTDHTTYMEATFKRRLYDDYLLIKQIGKIPLNRIQEFFLLCISLKIYEINWSKIFIIQCAKKTMVHFGRRY</sequence>
<accession>A0A818DUU3</accession>
<gene>
    <name evidence="2" type="ORF">FME351_LOCUS13337</name>
</gene>
<organism evidence="2 3">
    <name type="scientific">Rotaria socialis</name>
    <dbReference type="NCBI Taxonomy" id="392032"/>
    <lineage>
        <taxon>Eukaryota</taxon>
        <taxon>Metazoa</taxon>
        <taxon>Spiralia</taxon>
        <taxon>Gnathifera</taxon>
        <taxon>Rotifera</taxon>
        <taxon>Eurotatoria</taxon>
        <taxon>Bdelloidea</taxon>
        <taxon>Philodinida</taxon>
        <taxon>Philodinidae</taxon>
        <taxon>Rotaria</taxon>
    </lineage>
</organism>
<proteinExistence type="predicted"/>
<dbReference type="Pfam" id="PF22693">
    <property type="entry name" value="MACPF_1"/>
    <property type="match status" value="1"/>
</dbReference>
<feature type="domain" description="MACPF-like" evidence="1">
    <location>
        <begin position="30"/>
        <end position="308"/>
    </location>
</feature>
<dbReference type="EMBL" id="CAJNYU010001574">
    <property type="protein sequence ID" value="CAF3450130.1"/>
    <property type="molecule type" value="Genomic_DNA"/>
</dbReference>
<evidence type="ECO:0000313" key="2">
    <source>
        <dbReference type="EMBL" id="CAF3450130.1"/>
    </source>
</evidence>
<protein>
    <recommendedName>
        <fullName evidence="1">MACPF-like domain-containing protein</fullName>
    </recommendedName>
</protein>
<name>A0A818DUU3_9BILA</name>
<comment type="caution">
    <text evidence="2">The sequence shown here is derived from an EMBL/GenBank/DDBJ whole genome shotgun (WGS) entry which is preliminary data.</text>
</comment>
<dbReference type="AlphaFoldDB" id="A0A818DUU3"/>
<evidence type="ECO:0000259" key="1">
    <source>
        <dbReference type="Pfam" id="PF22693"/>
    </source>
</evidence>
<dbReference type="Proteomes" id="UP000663869">
    <property type="component" value="Unassembled WGS sequence"/>
</dbReference>
<dbReference type="InterPro" id="IPR054586">
    <property type="entry name" value="MACPF_1_fungal"/>
</dbReference>
<reference evidence="2" key="1">
    <citation type="submission" date="2021-02" db="EMBL/GenBank/DDBJ databases">
        <authorList>
            <person name="Nowell W R."/>
        </authorList>
    </citation>
    <scope>NUCLEOTIDE SEQUENCE</scope>
</reference>
<evidence type="ECO:0000313" key="3">
    <source>
        <dbReference type="Proteomes" id="UP000663869"/>
    </source>
</evidence>